<gene>
    <name evidence="1" type="ORF">C6W88_15600</name>
</gene>
<protein>
    <submittedName>
        <fullName evidence="1">Head-tail adaptor protein</fullName>
    </submittedName>
</protein>
<reference evidence="1 2" key="1">
    <citation type="submission" date="2018-03" db="EMBL/GenBank/DDBJ databases">
        <authorList>
            <person name="Zhou J."/>
            <person name="Li X."/>
            <person name="Xue M."/>
            <person name="Yin J."/>
        </authorList>
    </citation>
    <scope>NUCLEOTIDE SEQUENCE [LARGE SCALE GENOMIC DNA]</scope>
    <source>
        <strain evidence="1 2">SYSU ZJ2214</strain>
    </source>
</reference>
<dbReference type="Gene3D" id="2.40.10.270">
    <property type="entry name" value="Bacteriophage SPP1 head-tail adaptor protein"/>
    <property type="match status" value="1"/>
</dbReference>
<comment type="caution">
    <text evidence="1">The sequence shown here is derived from an EMBL/GenBank/DDBJ whole genome shotgun (WGS) entry which is preliminary data.</text>
</comment>
<dbReference type="EMBL" id="PXNS01000009">
    <property type="protein sequence ID" value="PTL93435.1"/>
    <property type="molecule type" value="Genomic_DNA"/>
</dbReference>
<evidence type="ECO:0000313" key="1">
    <source>
        <dbReference type="EMBL" id="PTL93435.1"/>
    </source>
</evidence>
<keyword evidence="2" id="KW-1185">Reference proteome</keyword>
<dbReference type="InterPro" id="IPR038666">
    <property type="entry name" value="SSP1_head-tail_sf"/>
</dbReference>
<sequence>MRIGKMRHRVTIERPGLTQDPATGEMIPGWQKVRTVWASVEPLSAREFIVAGADQAELSAKIIMRHRDDIAPDMRILHRGKVYNIQGVLPDPESGRHYLTIPVSEGVNDG</sequence>
<dbReference type="NCBIfam" id="TIGR01563">
    <property type="entry name" value="gp16_SPP1"/>
    <property type="match status" value="1"/>
</dbReference>
<dbReference type="RefSeq" id="WP_108133130.1">
    <property type="nucleotide sequence ID" value="NZ_PXNS01000009.1"/>
</dbReference>
<dbReference type="InterPro" id="IPR008767">
    <property type="entry name" value="Phage_SPP1_head-tail_adaptor"/>
</dbReference>
<organism evidence="1 2">
    <name type="scientific">Halomonas litopenaei</name>
    <dbReference type="NCBI Taxonomy" id="2109328"/>
    <lineage>
        <taxon>Bacteria</taxon>
        <taxon>Pseudomonadati</taxon>
        <taxon>Pseudomonadota</taxon>
        <taxon>Gammaproteobacteria</taxon>
        <taxon>Oceanospirillales</taxon>
        <taxon>Halomonadaceae</taxon>
        <taxon>Halomonas</taxon>
    </lineage>
</organism>
<proteinExistence type="predicted"/>
<evidence type="ECO:0000313" key="2">
    <source>
        <dbReference type="Proteomes" id="UP000241895"/>
    </source>
</evidence>
<name>A0ABX5IXI0_9GAMM</name>
<dbReference type="Proteomes" id="UP000241895">
    <property type="component" value="Unassembled WGS sequence"/>
</dbReference>
<accession>A0ABX5IXI0</accession>
<dbReference type="Pfam" id="PF05521">
    <property type="entry name" value="Phage_HCP"/>
    <property type="match status" value="1"/>
</dbReference>